<comment type="caution">
    <text evidence="1">The sequence shown here is derived from an EMBL/GenBank/DDBJ whole genome shotgun (WGS) entry which is preliminary data.</text>
</comment>
<sequence>MIQPLFNNHDKNIRLDFSFREAAGKSPSHAPTFNGNPDYVITSFIHETDNSVNIGYGEVKPLTAACNHYLVNWDLVHLGIFEKNAIDQNKLGGSLSIHVVDGLYTMTELLRVQCPMSISELSGYDANLSQLKKGLDV</sequence>
<name>A0A8H7S2L9_9FUNG</name>
<proteinExistence type="predicted"/>
<keyword evidence="2" id="KW-1185">Reference proteome</keyword>
<organism evidence="1 2">
    <name type="scientific">Circinella minor</name>
    <dbReference type="NCBI Taxonomy" id="1195481"/>
    <lineage>
        <taxon>Eukaryota</taxon>
        <taxon>Fungi</taxon>
        <taxon>Fungi incertae sedis</taxon>
        <taxon>Mucoromycota</taxon>
        <taxon>Mucoromycotina</taxon>
        <taxon>Mucoromycetes</taxon>
        <taxon>Mucorales</taxon>
        <taxon>Lichtheimiaceae</taxon>
        <taxon>Circinella</taxon>
    </lineage>
</organism>
<dbReference type="OrthoDB" id="2448606at2759"/>
<protein>
    <submittedName>
        <fullName evidence="1">Uncharacterized protein</fullName>
    </submittedName>
</protein>
<dbReference type="Proteomes" id="UP000646827">
    <property type="component" value="Unassembled WGS sequence"/>
</dbReference>
<evidence type="ECO:0000313" key="2">
    <source>
        <dbReference type="Proteomes" id="UP000646827"/>
    </source>
</evidence>
<accession>A0A8H7S2L9</accession>
<reference evidence="1 2" key="1">
    <citation type="submission" date="2020-12" db="EMBL/GenBank/DDBJ databases">
        <title>Metabolic potential, ecology and presence of endohyphal bacteria is reflected in genomic diversity of Mucoromycotina.</title>
        <authorList>
            <person name="Muszewska A."/>
            <person name="Okrasinska A."/>
            <person name="Steczkiewicz K."/>
            <person name="Drgas O."/>
            <person name="Orlowska M."/>
            <person name="Perlinska-Lenart U."/>
            <person name="Aleksandrzak-Piekarczyk T."/>
            <person name="Szatraj K."/>
            <person name="Zielenkiewicz U."/>
            <person name="Pilsyk S."/>
            <person name="Malc E."/>
            <person name="Mieczkowski P."/>
            <person name="Kruszewska J.S."/>
            <person name="Biernat P."/>
            <person name="Pawlowska J."/>
        </authorList>
    </citation>
    <scope>NUCLEOTIDE SEQUENCE [LARGE SCALE GENOMIC DNA]</scope>
    <source>
        <strain evidence="1 2">CBS 142.35</strain>
    </source>
</reference>
<evidence type="ECO:0000313" key="1">
    <source>
        <dbReference type="EMBL" id="KAG2221732.1"/>
    </source>
</evidence>
<gene>
    <name evidence="1" type="ORF">INT45_007138</name>
</gene>
<dbReference type="EMBL" id="JAEPRB010000101">
    <property type="protein sequence ID" value="KAG2221732.1"/>
    <property type="molecule type" value="Genomic_DNA"/>
</dbReference>
<dbReference type="AlphaFoldDB" id="A0A8H7S2L9"/>